<feature type="domain" description="DUF7403" evidence="4">
    <location>
        <begin position="399"/>
        <end position="508"/>
    </location>
</feature>
<dbReference type="Pfam" id="PF24133">
    <property type="entry name" value="DUF7400"/>
    <property type="match status" value="1"/>
</dbReference>
<evidence type="ECO:0000259" key="3">
    <source>
        <dbReference type="Pfam" id="PF24134"/>
    </source>
</evidence>
<evidence type="ECO:0000313" key="5">
    <source>
        <dbReference type="EMBL" id="PHM66164.1"/>
    </source>
</evidence>
<protein>
    <submittedName>
        <fullName evidence="5">Plasmid pRiA4b ORF-3-like family protein</fullName>
    </submittedName>
</protein>
<keyword evidence="6" id="KW-1185">Reference proteome</keyword>
<evidence type="ECO:0000313" key="6">
    <source>
        <dbReference type="Proteomes" id="UP000222366"/>
    </source>
</evidence>
<evidence type="ECO:0000259" key="2">
    <source>
        <dbReference type="Pfam" id="PF24133"/>
    </source>
</evidence>
<dbReference type="RefSeq" id="WP_099124512.1">
    <property type="nucleotide sequence ID" value="NZ_CAWNRH010000002.1"/>
</dbReference>
<dbReference type="InterPro" id="IPR012912">
    <property type="entry name" value="Plasmid_pRiA4b_Orf3-like"/>
</dbReference>
<dbReference type="Pfam" id="PF24134">
    <property type="entry name" value="DUF7401"/>
    <property type="match status" value="1"/>
</dbReference>
<dbReference type="PANTHER" id="PTHR41878">
    <property type="entry name" value="LEXA REPRESSOR-RELATED"/>
    <property type="match status" value="1"/>
</dbReference>
<accession>A0A2D0KRW3</accession>
<dbReference type="InterPro" id="IPR055824">
    <property type="entry name" value="DUF7400"/>
</dbReference>
<dbReference type="SUPFAM" id="SSF159941">
    <property type="entry name" value="MM3350-like"/>
    <property type="match status" value="1"/>
</dbReference>
<dbReference type="Pfam" id="PF24136">
    <property type="entry name" value="DUF7403"/>
    <property type="match status" value="1"/>
</dbReference>
<dbReference type="PANTHER" id="PTHR41878:SF1">
    <property type="entry name" value="TNPR PROTEIN"/>
    <property type="match status" value="1"/>
</dbReference>
<dbReference type="InterPro" id="IPR055825">
    <property type="entry name" value="DUF7401"/>
</dbReference>
<evidence type="ECO:0000259" key="4">
    <source>
        <dbReference type="Pfam" id="PF24136"/>
    </source>
</evidence>
<evidence type="ECO:0000259" key="1">
    <source>
        <dbReference type="Pfam" id="PF07929"/>
    </source>
</evidence>
<dbReference type="Proteomes" id="UP000222366">
    <property type="component" value="Unassembled WGS sequence"/>
</dbReference>
<dbReference type="AlphaFoldDB" id="A0A2D0KRW3"/>
<dbReference type="EMBL" id="NJAJ01000010">
    <property type="protein sequence ID" value="PHM66164.1"/>
    <property type="molecule type" value="Genomic_DNA"/>
</dbReference>
<comment type="caution">
    <text evidence="5">The sequence shown here is derived from an EMBL/GenBank/DDBJ whole genome shotgun (WGS) entry which is preliminary data.</text>
</comment>
<proteinExistence type="predicted"/>
<organism evidence="5 6">
    <name type="scientific">Xenorhabdus stockiae</name>
    <dbReference type="NCBI Taxonomy" id="351614"/>
    <lineage>
        <taxon>Bacteria</taxon>
        <taxon>Pseudomonadati</taxon>
        <taxon>Pseudomonadota</taxon>
        <taxon>Gammaproteobacteria</taxon>
        <taxon>Enterobacterales</taxon>
        <taxon>Morganellaceae</taxon>
        <taxon>Xenorhabdus</taxon>
    </lineage>
</organism>
<dbReference type="Pfam" id="PF07929">
    <property type="entry name" value="PRiA4_ORF3"/>
    <property type="match status" value="1"/>
</dbReference>
<dbReference type="InterPro" id="IPR055827">
    <property type="entry name" value="DUF7403"/>
</dbReference>
<dbReference type="Gene3D" id="3.10.290.30">
    <property type="entry name" value="MM3350-like"/>
    <property type="match status" value="1"/>
</dbReference>
<name>A0A2D0KRW3_9GAMM</name>
<sequence length="699" mass="80668">MKITPETLSSAIEEYAKKPEQKQQLTPQQTRWFSEPENVFLLITLVITLPEETMDDIRGAVKDWLDVAIAELELVAIHSPKGTKEQFEQAVGLVLEYCKENFELNHKNVLLCISILKRYQFHIRTDLAQLMQKSEYPDETNVTPFPQKPQKIRQLINEFNLKSSIEFIEVFESGFSVAPPEVLPYILTEVVQYPWGIDALLLLTQYFEESVALASAEMLDQCPSSAWKNLSYLQLVNLCAHFNRHPSVKPYMKRWKKRAMAHHKARAAAEIYEIYASEVDGNDCASMMMKVMLNNQEYQLSMMLDFKSGIRESMLNIDPDQPIPELLEQLSSDINFTPVSPDWLKQILPWILSVQQNKNTPLDLYSLYWIAQLPIDWTQPEAFDLEQWSQKLSYEVNPKRQENSRLGYANYGHNVQSSLMMTWLPPEEYLLKAKKPRDLLKLYYYANKDIFAGRLTYSAAIEKYKLSSEERCLTNEYLDLAHALYDPAINRKRFGLFDNLSEASFQLFAMGLTDTSDSILPQGLVVKISLDEASPAVWRRVHLSNQMTLSEVHDVIQAAMGWEDAHLFSFEVGGIMIPEENYDQVCLGLFLRDVGSELYYQYDFGDCWDHQITVEKVLEKDIIQPKVTAGNGTCPAEDSGGIWQWNNVLKLRKKKLLTEEEAEYLELLGLAPHQPLEPFDKQEANHKLEALFNYLDYQG</sequence>
<reference evidence="5 6" key="1">
    <citation type="journal article" date="2017" name="Nat. Microbiol.">
        <title>Natural product diversity associated with the nematode symbionts Photorhabdus and Xenorhabdus.</title>
        <authorList>
            <person name="Tobias N.J."/>
            <person name="Wolff H."/>
            <person name="Djahanschiri B."/>
            <person name="Grundmann F."/>
            <person name="Kronenwerth M."/>
            <person name="Shi Y.M."/>
            <person name="Simonyi S."/>
            <person name="Grun P."/>
            <person name="Shapiro-Ilan D."/>
            <person name="Pidot S.J."/>
            <person name="Stinear T.P."/>
            <person name="Ebersberger I."/>
            <person name="Bode H.B."/>
        </authorList>
    </citation>
    <scope>NUCLEOTIDE SEQUENCE [LARGE SCALE GENOMIC DNA]</scope>
    <source>
        <strain evidence="5 6">DSM 17904</strain>
    </source>
</reference>
<feature type="domain" description="Plasmid pRiA4b Orf3-like" evidence="1">
    <location>
        <begin position="524"/>
        <end position="682"/>
    </location>
</feature>
<dbReference type="InterPro" id="IPR024047">
    <property type="entry name" value="MM3350-like_sf"/>
</dbReference>
<gene>
    <name evidence="5" type="ORF">Xsto_01389</name>
</gene>
<feature type="domain" description="DUF7401" evidence="3">
    <location>
        <begin position="266"/>
        <end position="381"/>
    </location>
</feature>
<feature type="domain" description="DUF7400" evidence="2">
    <location>
        <begin position="1"/>
        <end position="262"/>
    </location>
</feature>